<accession>A0ABN9A523</accession>
<evidence type="ECO:0000256" key="1">
    <source>
        <dbReference type="SAM" id="MobiDB-lite"/>
    </source>
</evidence>
<dbReference type="EMBL" id="OX460343">
    <property type="protein sequence ID" value="CAI9181134.1"/>
    <property type="molecule type" value="Genomic_DNA"/>
</dbReference>
<proteinExistence type="predicted"/>
<reference evidence="2" key="1">
    <citation type="submission" date="2023-04" db="EMBL/GenBank/DDBJ databases">
        <authorList>
            <consortium name="ELIXIR-Norway"/>
        </authorList>
    </citation>
    <scope>NUCLEOTIDE SEQUENCE [LARGE SCALE GENOMIC DNA]</scope>
</reference>
<organism evidence="2 3">
    <name type="scientific">Rangifer tarandus platyrhynchus</name>
    <name type="common">Svalbard reindeer</name>
    <dbReference type="NCBI Taxonomy" id="3082113"/>
    <lineage>
        <taxon>Eukaryota</taxon>
        <taxon>Metazoa</taxon>
        <taxon>Chordata</taxon>
        <taxon>Craniata</taxon>
        <taxon>Vertebrata</taxon>
        <taxon>Euteleostomi</taxon>
        <taxon>Mammalia</taxon>
        <taxon>Eutheria</taxon>
        <taxon>Laurasiatheria</taxon>
        <taxon>Artiodactyla</taxon>
        <taxon>Ruminantia</taxon>
        <taxon>Pecora</taxon>
        <taxon>Cervidae</taxon>
        <taxon>Odocoileinae</taxon>
        <taxon>Rangifer</taxon>
    </lineage>
</organism>
<protein>
    <recommendedName>
        <fullName evidence="4">Secreted protein</fullName>
    </recommendedName>
</protein>
<gene>
    <name evidence="2" type="ORF">MRATA1EN1_LOCUS30096</name>
</gene>
<evidence type="ECO:0000313" key="3">
    <source>
        <dbReference type="Proteomes" id="UP001176941"/>
    </source>
</evidence>
<name>A0ABN9A523_RANTA</name>
<feature type="region of interest" description="Disordered" evidence="1">
    <location>
        <begin position="54"/>
        <end position="93"/>
    </location>
</feature>
<dbReference type="Proteomes" id="UP001176941">
    <property type="component" value="Chromosome X"/>
</dbReference>
<evidence type="ECO:0000313" key="2">
    <source>
        <dbReference type="EMBL" id="CAI9181134.1"/>
    </source>
</evidence>
<sequence length="93" mass="10103">MLRARGPIGALLGACAGPKGCPDAEDLALQRFPLRKRGRSERLQVVDIGLGPEGFPRAFRTQERKSRHSGGGWPNPRPVFQAGRGGEEGEQLR</sequence>
<evidence type="ECO:0008006" key="4">
    <source>
        <dbReference type="Google" id="ProtNLM"/>
    </source>
</evidence>
<keyword evidence="3" id="KW-1185">Reference proteome</keyword>